<dbReference type="CDD" id="cd00093">
    <property type="entry name" value="HTH_XRE"/>
    <property type="match status" value="1"/>
</dbReference>
<organism evidence="2 3">
    <name type="scientific">Lysinibacillus macroides</name>
    <dbReference type="NCBI Taxonomy" id="33935"/>
    <lineage>
        <taxon>Bacteria</taxon>
        <taxon>Bacillati</taxon>
        <taxon>Bacillota</taxon>
        <taxon>Bacilli</taxon>
        <taxon>Bacillales</taxon>
        <taxon>Bacillaceae</taxon>
        <taxon>Lysinibacillus</taxon>
    </lineage>
</organism>
<dbReference type="OrthoDB" id="2456072at2"/>
<dbReference type="Gene3D" id="1.10.260.40">
    <property type="entry name" value="lambda repressor-like DNA-binding domains"/>
    <property type="match status" value="1"/>
</dbReference>
<comment type="caution">
    <text evidence="2">The sequence shown here is derived from an EMBL/GenBank/DDBJ whole genome shotgun (WGS) entry which is preliminary data.</text>
</comment>
<dbReference type="PATRIC" id="fig|33935.3.peg.591"/>
<dbReference type="GO" id="GO:0003677">
    <property type="term" value="F:DNA binding"/>
    <property type="evidence" value="ECO:0007669"/>
    <property type="project" value="InterPro"/>
</dbReference>
<dbReference type="EMBL" id="LGCI01000005">
    <property type="protein sequence ID" value="KOY83661.1"/>
    <property type="molecule type" value="Genomic_DNA"/>
</dbReference>
<dbReference type="Pfam" id="PF13443">
    <property type="entry name" value="HTH_26"/>
    <property type="match status" value="1"/>
</dbReference>
<evidence type="ECO:0000313" key="2">
    <source>
        <dbReference type="EMBL" id="KOY83661.1"/>
    </source>
</evidence>
<protein>
    <recommendedName>
        <fullName evidence="1">HTH cro/C1-type domain-containing protein</fullName>
    </recommendedName>
</protein>
<dbReference type="STRING" id="33935.ADM90_05840"/>
<keyword evidence="3" id="KW-1185">Reference proteome</keyword>
<sequence>MRAKSNLKSILEDKGISIRKCAELSGVNFETVRKMYNDESKQYQRDTLGALCKALNCEISDLLEIIEENENEQP</sequence>
<proteinExistence type="predicted"/>
<dbReference type="InterPro" id="IPR010982">
    <property type="entry name" value="Lambda_DNA-bd_dom_sf"/>
</dbReference>
<dbReference type="SUPFAM" id="SSF47413">
    <property type="entry name" value="lambda repressor-like DNA-binding domains"/>
    <property type="match status" value="1"/>
</dbReference>
<dbReference type="Proteomes" id="UP000037977">
    <property type="component" value="Unassembled WGS sequence"/>
</dbReference>
<reference evidence="2 3" key="1">
    <citation type="submission" date="2015-07" db="EMBL/GenBank/DDBJ databases">
        <title>Genome sequencing project for genomic taxonomy and phylogenomics of Bacillus-like bacteria.</title>
        <authorList>
            <person name="Liu B."/>
            <person name="Wang J."/>
            <person name="Zhu Y."/>
            <person name="Liu G."/>
            <person name="Chen Q."/>
            <person name="Chen Z."/>
            <person name="Che J."/>
            <person name="Ge C."/>
            <person name="Shi H."/>
            <person name="Pan Z."/>
            <person name="Liu X."/>
        </authorList>
    </citation>
    <scope>NUCLEOTIDE SEQUENCE [LARGE SCALE GENOMIC DNA]</scope>
    <source>
        <strain evidence="2 3">DSM 54</strain>
    </source>
</reference>
<name>A0A0N0UXE8_9BACI</name>
<feature type="domain" description="HTH cro/C1-type" evidence="1">
    <location>
        <begin position="7"/>
        <end position="62"/>
    </location>
</feature>
<dbReference type="AlphaFoldDB" id="A0A0N0UXE8"/>
<gene>
    <name evidence="2" type="ORF">ADM90_05840</name>
</gene>
<evidence type="ECO:0000313" key="3">
    <source>
        <dbReference type="Proteomes" id="UP000037977"/>
    </source>
</evidence>
<evidence type="ECO:0000259" key="1">
    <source>
        <dbReference type="PROSITE" id="PS50943"/>
    </source>
</evidence>
<dbReference type="PROSITE" id="PS50943">
    <property type="entry name" value="HTH_CROC1"/>
    <property type="match status" value="1"/>
</dbReference>
<dbReference type="InterPro" id="IPR001387">
    <property type="entry name" value="Cro/C1-type_HTH"/>
</dbReference>
<accession>A0A0N0UXE8</accession>
<dbReference type="SMART" id="SM00530">
    <property type="entry name" value="HTH_XRE"/>
    <property type="match status" value="1"/>
</dbReference>